<feature type="active site" description="Proton acceptor" evidence="13">
    <location>
        <position position="674"/>
    </location>
</feature>
<evidence type="ECO:0000259" key="15">
    <source>
        <dbReference type="Pfam" id="PF00890"/>
    </source>
</evidence>
<dbReference type="AlphaFoldDB" id="A0A0F8WT96"/>
<evidence type="ECO:0000256" key="11">
    <source>
        <dbReference type="ARBA" id="ARBA00023136"/>
    </source>
</evidence>
<dbReference type="SUPFAM" id="SSF51905">
    <property type="entry name" value="FAD/NAD(P)-binding domain"/>
    <property type="match status" value="1"/>
</dbReference>
<dbReference type="Pfam" id="PF00890">
    <property type="entry name" value="FAD_binding_2"/>
    <property type="match status" value="1"/>
</dbReference>
<accession>A0A0F8WT96</accession>
<protein>
    <recommendedName>
        <fullName evidence="5 12">Long-chain-alcohol oxidase</fullName>
        <ecNumber evidence="5 12">1.1.3.20</ecNumber>
    </recommendedName>
</protein>
<keyword evidence="7" id="KW-0812">Transmembrane</keyword>
<dbReference type="InterPro" id="IPR036188">
    <property type="entry name" value="FAD/NAD-bd_sf"/>
</dbReference>
<evidence type="ECO:0000259" key="14">
    <source>
        <dbReference type="Pfam" id="PF00732"/>
    </source>
</evidence>
<comment type="similarity">
    <text evidence="4 12">Belongs to the GMC oxidoreductase family.</text>
</comment>
<dbReference type="EC" id="1.1.3.20" evidence="5 12"/>
<dbReference type="PIRSF" id="PIRSF028937">
    <property type="entry name" value="Lg_Ch_AO"/>
    <property type="match status" value="1"/>
</dbReference>
<evidence type="ECO:0000256" key="7">
    <source>
        <dbReference type="ARBA" id="ARBA00022692"/>
    </source>
</evidence>
<evidence type="ECO:0000256" key="6">
    <source>
        <dbReference type="ARBA" id="ARBA00022630"/>
    </source>
</evidence>
<keyword evidence="10 12" id="KW-0560">Oxidoreductase</keyword>
<keyword evidence="9" id="KW-1133">Transmembrane helix</keyword>
<dbReference type="InterPro" id="IPR007867">
    <property type="entry name" value="GMC_OxRtase_C"/>
</dbReference>
<comment type="catalytic activity">
    <reaction evidence="1 12">
        <text>a long-chain primary fatty alcohol + O2 = a long-chain fatty aldehyde + H2O2</text>
        <dbReference type="Rhea" id="RHEA:22756"/>
        <dbReference type="ChEBI" id="CHEBI:15379"/>
        <dbReference type="ChEBI" id="CHEBI:16240"/>
        <dbReference type="ChEBI" id="CHEBI:17176"/>
        <dbReference type="ChEBI" id="CHEBI:77396"/>
        <dbReference type="EC" id="1.1.3.20"/>
    </reaction>
</comment>
<dbReference type="PANTHER" id="PTHR46056">
    <property type="entry name" value="LONG-CHAIN-ALCOHOL OXIDASE"/>
    <property type="match status" value="1"/>
</dbReference>
<evidence type="ECO:0000256" key="12">
    <source>
        <dbReference type="PIRNR" id="PIRNR028937"/>
    </source>
</evidence>
<dbReference type="OrthoDB" id="269227at2759"/>
<gene>
    <name evidence="17" type="ORF">AOCH_005955</name>
</gene>
<comment type="function">
    <text evidence="2">Long-chain fatty alcohol oxidase involved in the omega-oxidation pathway of lipid degradation.</text>
</comment>
<dbReference type="InterPro" id="IPR012400">
    <property type="entry name" value="Long_Oxdase"/>
</dbReference>
<dbReference type="Pfam" id="PF00732">
    <property type="entry name" value="GMC_oxred_N"/>
    <property type="match status" value="1"/>
</dbReference>
<name>A0A0F8WT96_9EURO</name>
<evidence type="ECO:0000259" key="16">
    <source>
        <dbReference type="Pfam" id="PF05199"/>
    </source>
</evidence>
<dbReference type="Pfam" id="PF05199">
    <property type="entry name" value="GMC_oxred_C"/>
    <property type="match status" value="1"/>
</dbReference>
<comment type="subcellular location">
    <subcellularLocation>
        <location evidence="3">Membrane</location>
    </subcellularLocation>
</comment>
<evidence type="ECO:0000256" key="9">
    <source>
        <dbReference type="ARBA" id="ARBA00022989"/>
    </source>
</evidence>
<evidence type="ECO:0000256" key="3">
    <source>
        <dbReference type="ARBA" id="ARBA00004370"/>
    </source>
</evidence>
<evidence type="ECO:0000313" key="17">
    <source>
        <dbReference type="EMBL" id="KKK14472.1"/>
    </source>
</evidence>
<feature type="domain" description="FAD-dependent oxidoreductase 2 FAD-binding" evidence="15">
    <location>
        <begin position="222"/>
        <end position="257"/>
    </location>
</feature>
<dbReference type="EMBL" id="JYKN01002993">
    <property type="protein sequence ID" value="KKK14472.1"/>
    <property type="molecule type" value="Genomic_DNA"/>
</dbReference>
<proteinExistence type="inferred from homology"/>
<evidence type="ECO:0000256" key="4">
    <source>
        <dbReference type="ARBA" id="ARBA00010790"/>
    </source>
</evidence>
<evidence type="ECO:0000256" key="1">
    <source>
        <dbReference type="ARBA" id="ARBA00000920"/>
    </source>
</evidence>
<evidence type="ECO:0000256" key="5">
    <source>
        <dbReference type="ARBA" id="ARBA00013125"/>
    </source>
</evidence>
<keyword evidence="18" id="KW-1185">Reference proteome</keyword>
<dbReference type="GO" id="GO:0050660">
    <property type="term" value="F:flavin adenine dinucleotide binding"/>
    <property type="evidence" value="ECO:0007669"/>
    <property type="project" value="InterPro"/>
</dbReference>
<dbReference type="InterPro" id="IPR003953">
    <property type="entry name" value="FAD-dep_OxRdtase_2_FAD-bd"/>
</dbReference>
<dbReference type="GO" id="GO:0016020">
    <property type="term" value="C:membrane"/>
    <property type="evidence" value="ECO:0007669"/>
    <property type="project" value="UniProtKB-SubCell"/>
</dbReference>
<keyword evidence="8" id="KW-0274">FAD</keyword>
<keyword evidence="11" id="KW-0472">Membrane</keyword>
<organism evidence="17 18">
    <name type="scientific">Aspergillus ochraceoroseus</name>
    <dbReference type="NCBI Taxonomy" id="138278"/>
    <lineage>
        <taxon>Eukaryota</taxon>
        <taxon>Fungi</taxon>
        <taxon>Dikarya</taxon>
        <taxon>Ascomycota</taxon>
        <taxon>Pezizomycotina</taxon>
        <taxon>Eurotiomycetes</taxon>
        <taxon>Eurotiomycetidae</taxon>
        <taxon>Eurotiales</taxon>
        <taxon>Aspergillaceae</taxon>
        <taxon>Aspergillus</taxon>
        <taxon>Aspergillus subgen. Nidulantes</taxon>
    </lineage>
</organism>
<sequence>MTEQTVPYTPLDAPLPPVSTEEVFTELQWRTLLSLADTVIPSVRGPRGRKSRSAKVVSQERLDSALSALKATIPGPDAAALATQYLEESLCSIPKVRQALQLLFTQYVHQEGKNGLSFVLTALNTKAGSLMLTGSITPIQNQPFDVREQIFQSWSDSRLPPVRAIYRALTAIFKRTWVTFSPALYATLGVPLVPVHGVPKDGFKFEFLQFPPSEKPEIIETDIVIIGSGCGGSVAAKNLAEAGHRVIVTEKAYSFTSRHFPMKPHEGFNNMFDAAGTTMNDEGSMGVLYGSTWGGGGTVNWSASLQTQGYVRQEWAEKGLPLFTTWEFQKSLDRVCDRMGVSAKFIKHNPANRMILEGARQLGYAAQAVPQNTGGTVHYCGYCTLGCHSTGKKGPTETFLADAANAGATFIEGFKADRVLFSKTKAGQVASGVVGTWTSRDAHFGVSGVGSVKRKVIIKAKKVIVSCGSLHSPLLLLRSGIKNYYIGRNLHLHPVAIATAVFQEATRPWEGACLTTVVNEFEDLDGKGHGVKLEGVSMLPGAILPILTWRDGLDYKLQAAKLSHSAGFITLTKERDPGRVYPDPHDGRVRIDYSVSAFDRKHILEGLIASAKIAYISGAKEIHTSFRDMPPFIRPEEDVEGSPDGTNSPALQAWITEFRRKGLSSEKVMFASAHQMGSCRMGSSARNSVVDPEGQVWRTQGLYVADASVFPSASGVNPMITNMAISDYISRNLIALMEKKTTRL</sequence>
<evidence type="ECO:0000256" key="2">
    <source>
        <dbReference type="ARBA" id="ARBA00003842"/>
    </source>
</evidence>
<feature type="domain" description="Glucose-methanol-choline oxidoreductase N-terminal" evidence="14">
    <location>
        <begin position="269"/>
        <end position="495"/>
    </location>
</feature>
<dbReference type="Proteomes" id="UP000034947">
    <property type="component" value="Unassembled WGS sequence"/>
</dbReference>
<reference evidence="17 18" key="1">
    <citation type="submission" date="2015-02" db="EMBL/GenBank/DDBJ databases">
        <title>Draft Genome Sequences of Two Closely-Related Aflatoxigenic Aspergillus Species Obtained from the Cote d'Ivoire.</title>
        <authorList>
            <person name="Moore G.G."/>
            <person name="Beltz S.B."/>
            <person name="Mack B.M."/>
        </authorList>
    </citation>
    <scope>NUCLEOTIDE SEQUENCE [LARGE SCALE GENOMIC DNA]</scope>
    <source>
        <strain evidence="17 18">SRRC1432</strain>
    </source>
</reference>
<dbReference type="InterPro" id="IPR000172">
    <property type="entry name" value="GMC_OxRdtase_N"/>
</dbReference>
<dbReference type="Gene3D" id="3.50.50.60">
    <property type="entry name" value="FAD/NAD(P)-binding domain"/>
    <property type="match status" value="2"/>
</dbReference>
<keyword evidence="6" id="KW-0285">Flavoprotein</keyword>
<evidence type="ECO:0000256" key="13">
    <source>
        <dbReference type="PIRSR" id="PIRSR028937-1"/>
    </source>
</evidence>
<feature type="domain" description="Glucose-methanol-choline oxidoreductase C-terminal" evidence="16">
    <location>
        <begin position="564"/>
        <end position="725"/>
    </location>
</feature>
<evidence type="ECO:0000256" key="10">
    <source>
        <dbReference type="ARBA" id="ARBA00023002"/>
    </source>
</evidence>
<evidence type="ECO:0000256" key="8">
    <source>
        <dbReference type="ARBA" id="ARBA00022827"/>
    </source>
</evidence>
<dbReference type="PANTHER" id="PTHR46056:SF12">
    <property type="entry name" value="LONG-CHAIN-ALCOHOL OXIDASE"/>
    <property type="match status" value="1"/>
</dbReference>
<dbReference type="VEuPathDB" id="FungiDB:P175DRAFT_0430936"/>
<dbReference type="GO" id="GO:0046577">
    <property type="term" value="F:long-chain-alcohol oxidase activity"/>
    <property type="evidence" value="ECO:0007669"/>
    <property type="project" value="UniProtKB-EC"/>
</dbReference>
<comment type="caution">
    <text evidence="17">The sequence shown here is derived from an EMBL/GenBank/DDBJ whole genome shotgun (WGS) entry which is preliminary data.</text>
</comment>
<evidence type="ECO:0000313" key="18">
    <source>
        <dbReference type="Proteomes" id="UP000034947"/>
    </source>
</evidence>